<comment type="caution">
    <text evidence="2">The sequence shown here is derived from an EMBL/GenBank/DDBJ whole genome shotgun (WGS) entry which is preliminary data.</text>
</comment>
<feature type="transmembrane region" description="Helical" evidence="1">
    <location>
        <begin position="80"/>
        <end position="104"/>
    </location>
</feature>
<name>A0ABP4M352_9ACTN</name>
<keyword evidence="3" id="KW-1185">Reference proteome</keyword>
<keyword evidence="1" id="KW-1133">Transmembrane helix</keyword>
<evidence type="ECO:0000313" key="3">
    <source>
        <dbReference type="Proteomes" id="UP001500363"/>
    </source>
</evidence>
<dbReference type="EMBL" id="BAAANC010000002">
    <property type="protein sequence ID" value="GAA1536709.1"/>
    <property type="molecule type" value="Genomic_DNA"/>
</dbReference>
<feature type="transmembrane region" description="Helical" evidence="1">
    <location>
        <begin position="110"/>
        <end position="130"/>
    </location>
</feature>
<sequence>MGRLRRDRLPVVVLRVLAEVRRRVGPVPAGTRVLAGLEPVGVRVLAGSEPVGTPVLAGLRGRVDRRVGPMRVLAVRRPPGLVGTAIQVLVGLAAPVSVVAWVWVARVVELSVRALVVPGWLGRALLLAVLGRRVGRSPYRNSLVR</sequence>
<proteinExistence type="predicted"/>
<protein>
    <submittedName>
        <fullName evidence="2">Uncharacterized protein</fullName>
    </submittedName>
</protein>
<keyword evidence="1" id="KW-0472">Membrane</keyword>
<accession>A0ABP4M352</accession>
<gene>
    <name evidence="2" type="ORF">GCM10009741_44110</name>
</gene>
<keyword evidence="1" id="KW-0812">Transmembrane</keyword>
<reference evidence="3" key="1">
    <citation type="journal article" date="2019" name="Int. J. Syst. Evol. Microbiol.">
        <title>The Global Catalogue of Microorganisms (GCM) 10K type strain sequencing project: providing services to taxonomists for standard genome sequencing and annotation.</title>
        <authorList>
            <consortium name="The Broad Institute Genomics Platform"/>
            <consortium name="The Broad Institute Genome Sequencing Center for Infectious Disease"/>
            <person name="Wu L."/>
            <person name="Ma J."/>
        </authorList>
    </citation>
    <scope>NUCLEOTIDE SEQUENCE [LARGE SCALE GENOMIC DNA]</scope>
    <source>
        <strain evidence="3">JCM 14303</strain>
    </source>
</reference>
<evidence type="ECO:0000256" key="1">
    <source>
        <dbReference type="SAM" id="Phobius"/>
    </source>
</evidence>
<evidence type="ECO:0000313" key="2">
    <source>
        <dbReference type="EMBL" id="GAA1536709.1"/>
    </source>
</evidence>
<organism evidence="2 3">
    <name type="scientific">Kribbella lupini</name>
    <dbReference type="NCBI Taxonomy" id="291602"/>
    <lineage>
        <taxon>Bacteria</taxon>
        <taxon>Bacillati</taxon>
        <taxon>Actinomycetota</taxon>
        <taxon>Actinomycetes</taxon>
        <taxon>Propionibacteriales</taxon>
        <taxon>Kribbellaceae</taxon>
        <taxon>Kribbella</taxon>
    </lineage>
</organism>
<dbReference type="Proteomes" id="UP001500363">
    <property type="component" value="Unassembled WGS sequence"/>
</dbReference>